<sequence>MPCYADTIVKIKLVRQTEKQNSKLLVLWAIGVYPVELEDNEIEMVLFVSLESHEKDFETQAIFEKDSFYSVRGKIVPTYYVGNNS</sequence>
<proteinExistence type="predicted"/>
<dbReference type="AlphaFoldDB" id="A0A9N9FM71"/>
<reference evidence="1" key="1">
    <citation type="submission" date="2021-06" db="EMBL/GenBank/DDBJ databases">
        <authorList>
            <person name="Kallberg Y."/>
            <person name="Tangrot J."/>
            <person name="Rosling A."/>
        </authorList>
    </citation>
    <scope>NUCLEOTIDE SEQUENCE</scope>
    <source>
        <strain evidence="1">AZ414A</strain>
    </source>
</reference>
<dbReference type="OrthoDB" id="2410485at2759"/>
<gene>
    <name evidence="1" type="ORF">DEBURN_LOCUS6909</name>
</gene>
<keyword evidence="2" id="KW-1185">Reference proteome</keyword>
<evidence type="ECO:0000313" key="2">
    <source>
        <dbReference type="Proteomes" id="UP000789706"/>
    </source>
</evidence>
<comment type="caution">
    <text evidence="1">The sequence shown here is derived from an EMBL/GenBank/DDBJ whole genome shotgun (WGS) entry which is preliminary data.</text>
</comment>
<dbReference type="Proteomes" id="UP000789706">
    <property type="component" value="Unassembled WGS sequence"/>
</dbReference>
<name>A0A9N9FM71_9GLOM</name>
<protein>
    <submittedName>
        <fullName evidence="1">536_t:CDS:1</fullName>
    </submittedName>
</protein>
<evidence type="ECO:0000313" key="1">
    <source>
        <dbReference type="EMBL" id="CAG8547040.1"/>
    </source>
</evidence>
<organism evidence="1 2">
    <name type="scientific">Diversispora eburnea</name>
    <dbReference type="NCBI Taxonomy" id="1213867"/>
    <lineage>
        <taxon>Eukaryota</taxon>
        <taxon>Fungi</taxon>
        <taxon>Fungi incertae sedis</taxon>
        <taxon>Mucoromycota</taxon>
        <taxon>Glomeromycotina</taxon>
        <taxon>Glomeromycetes</taxon>
        <taxon>Diversisporales</taxon>
        <taxon>Diversisporaceae</taxon>
        <taxon>Diversispora</taxon>
    </lineage>
</organism>
<dbReference type="EMBL" id="CAJVPK010000762">
    <property type="protein sequence ID" value="CAG8547040.1"/>
    <property type="molecule type" value="Genomic_DNA"/>
</dbReference>
<accession>A0A9N9FM71</accession>